<dbReference type="GO" id="GO:0016887">
    <property type="term" value="F:ATP hydrolysis activity"/>
    <property type="evidence" value="ECO:0007669"/>
    <property type="project" value="InterPro"/>
</dbReference>
<gene>
    <name evidence="4" type="ordered locus">Slip_0729</name>
</gene>
<dbReference type="InterPro" id="IPR003593">
    <property type="entry name" value="AAA+_ATPase"/>
</dbReference>
<keyword evidence="1" id="KW-0547">Nucleotide-binding</keyword>
<dbReference type="SMART" id="SM00382">
    <property type="entry name" value="AAA"/>
    <property type="match status" value="1"/>
</dbReference>
<evidence type="ECO:0000259" key="3">
    <source>
        <dbReference type="PROSITE" id="PS50893"/>
    </source>
</evidence>
<evidence type="ECO:0000313" key="4">
    <source>
        <dbReference type="EMBL" id="ADI01509.1"/>
    </source>
</evidence>
<dbReference type="PANTHER" id="PTHR43038:SF3">
    <property type="entry name" value="ABC TRANSPORTER G FAMILY MEMBER 20 ISOFORM X1"/>
    <property type="match status" value="1"/>
</dbReference>
<dbReference type="KEGG" id="slp:Slip_0729"/>
<dbReference type="AlphaFoldDB" id="D7CLC4"/>
<evidence type="ECO:0000313" key="5">
    <source>
        <dbReference type="Proteomes" id="UP000000378"/>
    </source>
</evidence>
<dbReference type="HOGENOM" id="CLU_000604_1_2_9"/>
<dbReference type="CDD" id="cd03263">
    <property type="entry name" value="ABC_subfamily_A"/>
    <property type="match status" value="1"/>
</dbReference>
<dbReference type="Proteomes" id="UP000000378">
    <property type="component" value="Chromosome"/>
</dbReference>
<keyword evidence="5" id="KW-1185">Reference proteome</keyword>
<dbReference type="Pfam" id="PF00005">
    <property type="entry name" value="ABC_tran"/>
    <property type="match status" value="1"/>
</dbReference>
<proteinExistence type="predicted"/>
<organism evidence="4 5">
    <name type="scientific">Syntrophothermus lipocalidus (strain DSM 12680 / TGB-C1)</name>
    <dbReference type="NCBI Taxonomy" id="643648"/>
    <lineage>
        <taxon>Bacteria</taxon>
        <taxon>Bacillati</taxon>
        <taxon>Bacillota</taxon>
        <taxon>Clostridia</taxon>
        <taxon>Eubacteriales</taxon>
        <taxon>Syntrophomonadaceae</taxon>
        <taxon>Syntrophothermus</taxon>
    </lineage>
</organism>
<dbReference type="EMBL" id="CP002048">
    <property type="protein sequence ID" value="ADI01509.1"/>
    <property type="molecule type" value="Genomic_DNA"/>
</dbReference>
<evidence type="ECO:0000256" key="2">
    <source>
        <dbReference type="ARBA" id="ARBA00022840"/>
    </source>
</evidence>
<sequence>MWAVTAKGLTKAFGDFVAVSDVNLEIQAGEIFGLLGPNGAGKSTLIRMLTGILEPTSGSGTVLGYDLTRQAETIKQNLGYMSQKFSLYEDLTVVENLQFYAGIYGIPHKKRKERIQEILALTGLESRTGESVAALNLGAKQRLALGCALISRPRIVFLDEPTSGVSPTARRSFFNIIQNLAYDGTTVILTTHFMDEAERCDRVGFMLNGKLIAVGSPDSLKAGTLPGTLVELEAPNAIQRAKEFEGLPYVKDCSVHGTVLHVLLSDEAGIEFLRNTTGVVPQPIIPSLEDVFMYLVRNPEGEEGAR</sequence>
<keyword evidence="2" id="KW-0067">ATP-binding</keyword>
<name>D7CLC4_SYNLT</name>
<reference evidence="5" key="1">
    <citation type="journal article" date="2010" name="Stand. Genomic Sci.">
        <title>Complete genome sequence of Syntrophothermus lipocalidus type strain (TGB-C1T).</title>
        <authorList>
            <consortium name="US DOE Joint Genome Institute (JGI-PGF)"/>
            <person name="Djao O."/>
            <person name="Zhang X."/>
            <person name="Lucas S."/>
            <person name="Lapidus A."/>
            <person name="Glavina Del Rio T."/>
            <person name="Nolan M."/>
            <person name="Tice H."/>
            <person name="Cheng J."/>
            <person name="Han C."/>
            <person name="Tapia R."/>
            <person name="Goodwin L."/>
            <person name="Pitluck S."/>
            <person name="Liolios K."/>
            <person name="Ivanova N."/>
            <person name="Mavromatis K."/>
            <person name="Mikhailova N."/>
            <person name="Ovchinnikova G."/>
            <person name="Pati A."/>
            <person name="Brambilla E."/>
            <person name="Chen A."/>
            <person name="Palaniappan K."/>
            <person name="Land M."/>
            <person name="Hauser L."/>
            <person name="Chang Y."/>
            <person name="Jeffries C."/>
            <person name="Rohde M."/>
            <person name="Sikorski J."/>
            <person name="Spring S."/>
            <person name="Goker M."/>
            <person name="Detter J."/>
            <person name="Woyke T."/>
            <person name="Bristow J."/>
            <person name="Eisen J."/>
            <person name="Markowitz V."/>
            <person name="Hugenholtz P."/>
            <person name="Kyrpides N."/>
            <person name="Klenk H."/>
        </authorList>
    </citation>
    <scope>NUCLEOTIDE SEQUENCE [LARGE SCALE GENOMIC DNA]</scope>
    <source>
        <strain evidence="5">DSM 12680 / TGB-C1</strain>
    </source>
</reference>
<feature type="domain" description="ABC transporter" evidence="3">
    <location>
        <begin position="4"/>
        <end position="233"/>
    </location>
</feature>
<dbReference type="PROSITE" id="PS50893">
    <property type="entry name" value="ABC_TRANSPORTER_2"/>
    <property type="match status" value="1"/>
</dbReference>
<dbReference type="GO" id="GO:0005524">
    <property type="term" value="F:ATP binding"/>
    <property type="evidence" value="ECO:0007669"/>
    <property type="project" value="UniProtKB-KW"/>
</dbReference>
<reference evidence="4 5" key="2">
    <citation type="journal article" date="2010" name="Stand. Genomic Sci.">
        <title>Complete genome sequence of Syntrophothermus lipocalidus type strain (TGB-C1).</title>
        <authorList>
            <person name="Djao O.D."/>
            <person name="Zhang X."/>
            <person name="Lucas S."/>
            <person name="Lapidus A."/>
            <person name="Del Rio T.G."/>
            <person name="Nolan M."/>
            <person name="Tice H."/>
            <person name="Cheng J.F."/>
            <person name="Han C."/>
            <person name="Tapia R."/>
            <person name="Goodwin L."/>
            <person name="Pitluck S."/>
            <person name="Liolios K."/>
            <person name="Ivanova N."/>
            <person name="Mavromatis K."/>
            <person name="Mikhailova N."/>
            <person name="Ovchinnikova G."/>
            <person name="Pati A."/>
            <person name="Brambilla E."/>
            <person name="Chen A."/>
            <person name="Palaniappan K."/>
            <person name="Land M."/>
            <person name="Hauser L."/>
            <person name="Chang Y.J."/>
            <person name="Jeffries C.D."/>
            <person name="Rohde M."/>
            <person name="Sikorski J."/>
            <person name="Spring S."/>
            <person name="Goker M."/>
            <person name="Detter J.C."/>
            <person name="Woyke T."/>
            <person name="Bristow J."/>
            <person name="Eisen J.A."/>
            <person name="Markowitz V."/>
            <person name="Hugenholtz P."/>
            <person name="Kyrpides N.C."/>
            <person name="Klenk H.P."/>
        </authorList>
    </citation>
    <scope>NUCLEOTIDE SEQUENCE [LARGE SCALE GENOMIC DNA]</scope>
    <source>
        <strain evidence="5">DSM 12680 / TGB-C1</strain>
    </source>
</reference>
<dbReference type="RefSeq" id="WP_013174911.1">
    <property type="nucleotide sequence ID" value="NC_014220.1"/>
</dbReference>
<dbReference type="InterPro" id="IPR027417">
    <property type="entry name" value="P-loop_NTPase"/>
</dbReference>
<dbReference type="OrthoDB" id="9804819at2"/>
<dbReference type="Gene3D" id="3.40.50.300">
    <property type="entry name" value="P-loop containing nucleotide triphosphate hydrolases"/>
    <property type="match status" value="1"/>
</dbReference>
<protein>
    <submittedName>
        <fullName evidence="4">ABC transporter related protein</fullName>
    </submittedName>
</protein>
<dbReference type="InterPro" id="IPR003439">
    <property type="entry name" value="ABC_transporter-like_ATP-bd"/>
</dbReference>
<dbReference type="PANTHER" id="PTHR43038">
    <property type="entry name" value="ATP-BINDING CASSETTE, SUB-FAMILY H, MEMBER 1"/>
    <property type="match status" value="1"/>
</dbReference>
<evidence type="ECO:0000256" key="1">
    <source>
        <dbReference type="ARBA" id="ARBA00022741"/>
    </source>
</evidence>
<dbReference type="eggNOG" id="COG1131">
    <property type="taxonomic scope" value="Bacteria"/>
</dbReference>
<accession>D7CLC4</accession>
<dbReference type="SUPFAM" id="SSF52540">
    <property type="entry name" value="P-loop containing nucleoside triphosphate hydrolases"/>
    <property type="match status" value="1"/>
</dbReference>
<dbReference type="STRING" id="643648.Slip_0729"/>